<name>A0A0E9NH24_SAICN</name>
<dbReference type="OrthoDB" id="8048523at2759"/>
<comment type="similarity">
    <text evidence="5">Belongs to the laat-1 family.</text>
</comment>
<dbReference type="GO" id="GO:0098852">
    <property type="term" value="C:lytic vacuole membrane"/>
    <property type="evidence" value="ECO:0007669"/>
    <property type="project" value="UniProtKB-ARBA"/>
</dbReference>
<evidence type="ECO:0000256" key="6">
    <source>
        <dbReference type="ARBA" id="ARBA00050768"/>
    </source>
</evidence>
<dbReference type="Proteomes" id="UP000033140">
    <property type="component" value="Unassembled WGS sequence"/>
</dbReference>
<evidence type="ECO:0000256" key="7">
    <source>
        <dbReference type="SAM" id="MobiDB-lite"/>
    </source>
</evidence>
<dbReference type="FunFam" id="1.20.1280.290:FF:000012">
    <property type="entry name" value="Vacuolar membrane PQ loop repeat protein"/>
    <property type="match status" value="1"/>
</dbReference>
<dbReference type="PANTHER" id="PTHR16201:SF35">
    <property type="entry name" value="VACUOLAR AMINO ACID TRANSPORTER YPQ1-RELATED"/>
    <property type="match status" value="1"/>
</dbReference>
<feature type="transmembrane region" description="Helical" evidence="8">
    <location>
        <begin position="222"/>
        <end position="245"/>
    </location>
</feature>
<keyword evidence="2 8" id="KW-0812">Transmembrane</keyword>
<dbReference type="InterPro" id="IPR006603">
    <property type="entry name" value="PQ-loop_rpt"/>
</dbReference>
<dbReference type="RefSeq" id="XP_019025229.1">
    <property type="nucleotide sequence ID" value="XM_019171107.1"/>
</dbReference>
<accession>A0A0E9NH24</accession>
<evidence type="ECO:0000313" key="9">
    <source>
        <dbReference type="EMBL" id="GAO49187.1"/>
    </source>
</evidence>
<evidence type="ECO:0000256" key="1">
    <source>
        <dbReference type="ARBA" id="ARBA00004141"/>
    </source>
</evidence>
<dbReference type="InterPro" id="IPR051415">
    <property type="entry name" value="LAAT-1"/>
</dbReference>
<dbReference type="GO" id="GO:0034486">
    <property type="term" value="P:vacuolar transmembrane transport"/>
    <property type="evidence" value="ECO:0007669"/>
    <property type="project" value="UniProtKB-ARBA"/>
</dbReference>
<dbReference type="OMA" id="LIMNASW"/>
<feature type="transmembrane region" description="Helical" evidence="8">
    <location>
        <begin position="257"/>
        <end position="280"/>
    </location>
</feature>
<organism evidence="9 10">
    <name type="scientific">Saitoella complicata (strain BCRC 22490 / CBS 7301 / JCM 7358 / NBRC 10748 / NRRL Y-17804)</name>
    <dbReference type="NCBI Taxonomy" id="698492"/>
    <lineage>
        <taxon>Eukaryota</taxon>
        <taxon>Fungi</taxon>
        <taxon>Dikarya</taxon>
        <taxon>Ascomycota</taxon>
        <taxon>Taphrinomycotina</taxon>
        <taxon>Taphrinomycotina incertae sedis</taxon>
        <taxon>Saitoella</taxon>
    </lineage>
</organism>
<dbReference type="PANTHER" id="PTHR16201">
    <property type="entry name" value="SEVEN TRANSMEMBRANE PROTEIN 1-RELATED"/>
    <property type="match status" value="1"/>
</dbReference>
<dbReference type="Gene3D" id="1.20.1280.290">
    <property type="match status" value="2"/>
</dbReference>
<reference evidence="9 10" key="1">
    <citation type="journal article" date="2011" name="J. Gen. Appl. Microbiol.">
        <title>Draft genome sequencing of the enigmatic yeast Saitoella complicata.</title>
        <authorList>
            <person name="Nishida H."/>
            <person name="Hamamoto M."/>
            <person name="Sugiyama J."/>
        </authorList>
    </citation>
    <scope>NUCLEOTIDE SEQUENCE [LARGE SCALE GENOMIC DNA]</scope>
    <source>
        <strain evidence="9 10">NRRL Y-17804</strain>
    </source>
</reference>
<evidence type="ECO:0000313" key="10">
    <source>
        <dbReference type="Proteomes" id="UP000033140"/>
    </source>
</evidence>
<evidence type="ECO:0000256" key="3">
    <source>
        <dbReference type="ARBA" id="ARBA00022989"/>
    </source>
</evidence>
<feature type="transmembrane region" description="Helical" evidence="8">
    <location>
        <begin position="185"/>
        <end position="202"/>
    </location>
</feature>
<proteinExistence type="inferred from homology"/>
<reference evidence="9 10" key="2">
    <citation type="journal article" date="2014" name="J. Gen. Appl. Microbiol.">
        <title>The early diverging ascomycetous budding yeast Saitoella complicata has three histone deacetylases belonging to the Clr6, Hos2, and Rpd3 lineages.</title>
        <authorList>
            <person name="Nishida H."/>
            <person name="Matsumoto T."/>
            <person name="Kondo S."/>
            <person name="Hamamoto M."/>
            <person name="Yoshikawa H."/>
        </authorList>
    </citation>
    <scope>NUCLEOTIDE SEQUENCE [LARGE SCALE GENOMIC DNA]</scope>
    <source>
        <strain evidence="9 10">NRRL Y-17804</strain>
    </source>
</reference>
<feature type="transmembrane region" description="Helical" evidence="8">
    <location>
        <begin position="46"/>
        <end position="67"/>
    </location>
</feature>
<feature type="transmembrane region" description="Helical" evidence="8">
    <location>
        <begin position="12"/>
        <end position="34"/>
    </location>
</feature>
<keyword evidence="3 8" id="KW-1133">Transmembrane helix</keyword>
<feature type="region of interest" description="Disordered" evidence="7">
    <location>
        <begin position="103"/>
        <end position="122"/>
    </location>
</feature>
<evidence type="ECO:0000256" key="8">
    <source>
        <dbReference type="SAM" id="Phobius"/>
    </source>
</evidence>
<evidence type="ECO:0000256" key="5">
    <source>
        <dbReference type="ARBA" id="ARBA00038039"/>
    </source>
</evidence>
<dbReference type="EMBL" id="BACD03000020">
    <property type="protein sequence ID" value="GAO49187.1"/>
    <property type="molecule type" value="Genomic_DNA"/>
</dbReference>
<feature type="transmembrane region" description="Helical" evidence="8">
    <location>
        <begin position="144"/>
        <end position="165"/>
    </location>
</feature>
<evidence type="ECO:0008006" key="11">
    <source>
        <dbReference type="Google" id="ProtNLM"/>
    </source>
</evidence>
<dbReference type="SMART" id="SM00679">
    <property type="entry name" value="CTNS"/>
    <property type="match status" value="2"/>
</dbReference>
<feature type="transmembrane region" description="Helical" evidence="8">
    <location>
        <begin position="73"/>
        <end position="95"/>
    </location>
</feature>
<comment type="caution">
    <text evidence="9">The sequence shown here is derived from an EMBL/GenBank/DDBJ whole genome shotgun (WGS) entry which is preliminary data.</text>
</comment>
<keyword evidence="4 8" id="KW-0472">Membrane</keyword>
<comment type="catalytic activity">
    <reaction evidence="6">
        <text>L-histidine(out) + L-arginine(in) = L-histidine(in) + L-arginine(out)</text>
        <dbReference type="Rhea" id="RHEA:71063"/>
        <dbReference type="ChEBI" id="CHEBI:32682"/>
        <dbReference type="ChEBI" id="CHEBI:57595"/>
    </reaction>
</comment>
<dbReference type="Pfam" id="PF04193">
    <property type="entry name" value="PQ-loop"/>
    <property type="match status" value="2"/>
</dbReference>
<dbReference type="FunFam" id="1.20.1280.290:FF:000009">
    <property type="entry name" value="PQ loop repeat family protein"/>
    <property type="match status" value="1"/>
</dbReference>
<protein>
    <recommendedName>
        <fullName evidence="11">PQ-loop-domain-containing protein</fullName>
    </recommendedName>
</protein>
<sequence length="301" mass="32826">MPPPVPIHLDPLTISSISGSISIAFWICVFSPQIIQNFQRRSGDGLSLTFLAIWLAGDVANVIGAIFQHVLPTMLILALYYTLADVILIAQVTYYRALPKSDESPTPSSDGMPSPEHLSPATPLLDEHQRHKHVHAAPPMWKAALWNIAAIAAVCAAGVAGWWMSQNAHGGQPDGGKKHSEEVEWDTWGQVFGWMCAGLYLGSRIPQILHNWRRKTCEGLSLLFFLFSCLGNITYVISIVTAALASQDPRAYIGVNASWIAGSAGTLILDGTIFVQFFMYGAEREIREGGFVPVPNDTAEV</sequence>
<dbReference type="AlphaFoldDB" id="A0A0E9NH24"/>
<comment type="subcellular location">
    <subcellularLocation>
        <location evidence="1">Membrane</location>
        <topology evidence="1">Multi-pass membrane protein</topology>
    </subcellularLocation>
</comment>
<dbReference type="GO" id="GO:0015174">
    <property type="term" value="F:basic amino acid transmembrane transporter activity"/>
    <property type="evidence" value="ECO:0007669"/>
    <property type="project" value="UniProtKB-ARBA"/>
</dbReference>
<gene>
    <name evidence="9" type="ORF">G7K_3345-t1</name>
</gene>
<evidence type="ECO:0000256" key="2">
    <source>
        <dbReference type="ARBA" id="ARBA00022692"/>
    </source>
</evidence>
<reference evidence="9 10" key="3">
    <citation type="journal article" date="2015" name="Genome Announc.">
        <title>Draft Genome Sequence of the Archiascomycetous Yeast Saitoella complicata.</title>
        <authorList>
            <person name="Yamauchi K."/>
            <person name="Kondo S."/>
            <person name="Hamamoto M."/>
            <person name="Takahashi Y."/>
            <person name="Ogura Y."/>
            <person name="Hayashi T."/>
            <person name="Nishida H."/>
        </authorList>
    </citation>
    <scope>NUCLEOTIDE SEQUENCE [LARGE SCALE GENOMIC DNA]</scope>
    <source>
        <strain evidence="9 10">NRRL Y-17804</strain>
    </source>
</reference>
<evidence type="ECO:0000256" key="4">
    <source>
        <dbReference type="ARBA" id="ARBA00023136"/>
    </source>
</evidence>
<keyword evidence="10" id="KW-1185">Reference proteome</keyword>